<dbReference type="Proteomes" id="UP000712281">
    <property type="component" value="Unassembled WGS sequence"/>
</dbReference>
<organism evidence="1 2">
    <name type="scientific">Brassica cretica</name>
    <name type="common">Mustard</name>
    <dbReference type="NCBI Taxonomy" id="69181"/>
    <lineage>
        <taxon>Eukaryota</taxon>
        <taxon>Viridiplantae</taxon>
        <taxon>Streptophyta</taxon>
        <taxon>Embryophyta</taxon>
        <taxon>Tracheophyta</taxon>
        <taxon>Spermatophyta</taxon>
        <taxon>Magnoliopsida</taxon>
        <taxon>eudicotyledons</taxon>
        <taxon>Gunneridae</taxon>
        <taxon>Pentapetalae</taxon>
        <taxon>rosids</taxon>
        <taxon>malvids</taxon>
        <taxon>Brassicales</taxon>
        <taxon>Brassicaceae</taxon>
        <taxon>Brassiceae</taxon>
        <taxon>Brassica</taxon>
    </lineage>
</organism>
<protein>
    <submittedName>
        <fullName evidence="1">Uncharacterized protein</fullName>
    </submittedName>
</protein>
<dbReference type="EMBL" id="QGKW02002005">
    <property type="protein sequence ID" value="KAF2541682.1"/>
    <property type="molecule type" value="Genomic_DNA"/>
</dbReference>
<proteinExistence type="predicted"/>
<dbReference type="AlphaFoldDB" id="A0A8S9GE74"/>
<sequence>MSVCLCSNIFCFPIKHQGQNLSLLCPKFMPMLRVLLFHYEYKSGLEEPKPYDIVAADPGYVRTPISLLFWLIFRFGTNPQERGSNILLRVRTGAVSSDMSVCLFSSFFCFPIKHQGQNLSLLCPKFMPMLCVLLFHYEYKKLFCVCVPRFSSPYTQSSCR</sequence>
<accession>A0A8S9GE74</accession>
<reference evidence="1" key="1">
    <citation type="submission" date="2019-12" db="EMBL/GenBank/DDBJ databases">
        <title>Genome sequencing and annotation of Brassica cretica.</title>
        <authorList>
            <person name="Studholme D.J."/>
            <person name="Sarris P.F."/>
        </authorList>
    </citation>
    <scope>NUCLEOTIDE SEQUENCE</scope>
    <source>
        <strain evidence="1">PFS-001/15</strain>
        <tissue evidence="1">Leaf</tissue>
    </source>
</reference>
<comment type="caution">
    <text evidence="1">The sequence shown here is derived from an EMBL/GenBank/DDBJ whole genome shotgun (WGS) entry which is preliminary data.</text>
</comment>
<evidence type="ECO:0000313" key="2">
    <source>
        <dbReference type="Proteomes" id="UP000712281"/>
    </source>
</evidence>
<gene>
    <name evidence="1" type="ORF">F2Q68_00031644</name>
</gene>
<evidence type="ECO:0000313" key="1">
    <source>
        <dbReference type="EMBL" id="KAF2541682.1"/>
    </source>
</evidence>
<name>A0A8S9GE74_BRACR</name>